<evidence type="ECO:0000256" key="4">
    <source>
        <dbReference type="ARBA" id="ARBA00023136"/>
    </source>
</evidence>
<feature type="transmembrane region" description="Helical" evidence="6">
    <location>
        <begin position="225"/>
        <end position="247"/>
    </location>
</feature>
<feature type="transmembrane region" description="Helical" evidence="6">
    <location>
        <begin position="286"/>
        <end position="311"/>
    </location>
</feature>
<feature type="region of interest" description="Disordered" evidence="5">
    <location>
        <begin position="1"/>
        <end position="28"/>
    </location>
</feature>
<protein>
    <recommendedName>
        <fullName evidence="9">Major facilitator superfamily (MFS) profile domain-containing protein</fullName>
    </recommendedName>
</protein>
<feature type="transmembrane region" description="Helical" evidence="6">
    <location>
        <begin position="323"/>
        <end position="342"/>
    </location>
</feature>
<keyword evidence="4 6" id="KW-0472">Membrane</keyword>
<dbReference type="EMBL" id="OU963912">
    <property type="protein sequence ID" value="CAH2984478.1"/>
    <property type="molecule type" value="Genomic_DNA"/>
</dbReference>
<name>A0ABN8L398_CHISP</name>
<feature type="transmembrane region" description="Helical" evidence="6">
    <location>
        <begin position="198"/>
        <end position="219"/>
    </location>
</feature>
<feature type="transmembrane region" description="Helical" evidence="6">
    <location>
        <begin position="413"/>
        <end position="432"/>
    </location>
</feature>
<evidence type="ECO:0000256" key="1">
    <source>
        <dbReference type="ARBA" id="ARBA00004141"/>
    </source>
</evidence>
<feature type="transmembrane region" description="Helical" evidence="6">
    <location>
        <begin position="96"/>
        <end position="119"/>
    </location>
</feature>
<organism evidence="7 8">
    <name type="scientific">Chilo suppressalis</name>
    <name type="common">Asiatic rice borer moth</name>
    <dbReference type="NCBI Taxonomy" id="168631"/>
    <lineage>
        <taxon>Eukaryota</taxon>
        <taxon>Metazoa</taxon>
        <taxon>Ecdysozoa</taxon>
        <taxon>Arthropoda</taxon>
        <taxon>Hexapoda</taxon>
        <taxon>Insecta</taxon>
        <taxon>Pterygota</taxon>
        <taxon>Neoptera</taxon>
        <taxon>Endopterygota</taxon>
        <taxon>Lepidoptera</taxon>
        <taxon>Glossata</taxon>
        <taxon>Ditrysia</taxon>
        <taxon>Pyraloidea</taxon>
        <taxon>Crambidae</taxon>
        <taxon>Crambinae</taxon>
        <taxon>Chilo</taxon>
    </lineage>
</organism>
<dbReference type="InterPro" id="IPR011701">
    <property type="entry name" value="MFS"/>
</dbReference>
<feature type="transmembrane region" description="Helical" evidence="6">
    <location>
        <begin position="131"/>
        <end position="152"/>
    </location>
</feature>
<dbReference type="Pfam" id="PF07690">
    <property type="entry name" value="MFS_1"/>
    <property type="match status" value="1"/>
</dbReference>
<evidence type="ECO:0008006" key="9">
    <source>
        <dbReference type="Google" id="ProtNLM"/>
    </source>
</evidence>
<dbReference type="SUPFAM" id="SSF103473">
    <property type="entry name" value="MFS general substrate transporter"/>
    <property type="match status" value="1"/>
</dbReference>
<sequence length="486" mass="54050">MEPVGSNSNESETETGGNTNNSDDQPTQPHKFAVYLEFPLLLTMLGIAISGAPTSNLLMYRTCLHSLNHTVEECQSFLLPEAINHTQELEDEVQHYATFVTTARTVLQAVVPAVMSLFIGVWSDKHGRKPLVVWPVLGLFISSGLTVIYSMLQSLGPWWLVAVVLPFSLSGGFAVLYIGSMCYASDTSTIENRTVRILYMEMVYIIASTLGSYSSPYILKGVGDITFLLLMETTLYAFAYAVTVVFVNESLLTATPGTFHTVLNVDHVREFVKVCFKRKPNHGRAITLLVVIATGLFGFPVYGISGLMYLYTRNKLHWTMKDYTTYKSISTVMWFLGSLLAIRVLQRYFRIRDIIFSLVAYMSDSVEYLIKGLATTTWHMYLGSVVSLFGTTSGTFLRSFLSKILPQTDIAKTFALMGATQALCPLLAPILYNTLYVYTIKTFPGAFLVLSFGIGIISLSLLSIVPCLQRRAGATYQTINEDDEQE</sequence>
<keyword evidence="8" id="KW-1185">Reference proteome</keyword>
<dbReference type="PANTHER" id="PTHR23507">
    <property type="entry name" value="ZGC:174356"/>
    <property type="match status" value="1"/>
</dbReference>
<dbReference type="InterPro" id="IPR036259">
    <property type="entry name" value="MFS_trans_sf"/>
</dbReference>
<feature type="transmembrane region" description="Helical" evidence="6">
    <location>
        <begin position="158"/>
        <end position="178"/>
    </location>
</feature>
<evidence type="ECO:0000256" key="3">
    <source>
        <dbReference type="ARBA" id="ARBA00022989"/>
    </source>
</evidence>
<keyword evidence="2 6" id="KW-0812">Transmembrane</keyword>
<accession>A0ABN8L398</accession>
<dbReference type="PANTHER" id="PTHR23507:SF39">
    <property type="entry name" value="GH23453P-RELATED"/>
    <property type="match status" value="1"/>
</dbReference>
<proteinExistence type="predicted"/>
<keyword evidence="3 6" id="KW-1133">Transmembrane helix</keyword>
<evidence type="ECO:0000256" key="6">
    <source>
        <dbReference type="SAM" id="Phobius"/>
    </source>
</evidence>
<reference evidence="7" key="1">
    <citation type="submission" date="2021-12" db="EMBL/GenBank/DDBJ databases">
        <authorList>
            <person name="King R."/>
        </authorList>
    </citation>
    <scope>NUCLEOTIDE SEQUENCE</scope>
</reference>
<evidence type="ECO:0000313" key="7">
    <source>
        <dbReference type="EMBL" id="CAH2984478.1"/>
    </source>
</evidence>
<dbReference type="Proteomes" id="UP001153292">
    <property type="component" value="Chromosome 19"/>
</dbReference>
<gene>
    <name evidence="7" type="ORF">CHILSU_LOCUS4431</name>
</gene>
<dbReference type="Gene3D" id="1.20.1250.20">
    <property type="entry name" value="MFS general substrate transporter like domains"/>
    <property type="match status" value="1"/>
</dbReference>
<feature type="transmembrane region" description="Helical" evidence="6">
    <location>
        <begin position="380"/>
        <end position="401"/>
    </location>
</feature>
<feature type="transmembrane region" description="Helical" evidence="6">
    <location>
        <begin position="444"/>
        <end position="468"/>
    </location>
</feature>
<feature type="transmembrane region" description="Helical" evidence="6">
    <location>
        <begin position="32"/>
        <end position="52"/>
    </location>
</feature>
<evidence type="ECO:0000256" key="2">
    <source>
        <dbReference type="ARBA" id="ARBA00022692"/>
    </source>
</evidence>
<comment type="subcellular location">
    <subcellularLocation>
        <location evidence="1">Membrane</location>
        <topology evidence="1">Multi-pass membrane protein</topology>
    </subcellularLocation>
</comment>
<feature type="transmembrane region" description="Helical" evidence="6">
    <location>
        <begin position="354"/>
        <end position="374"/>
    </location>
</feature>
<evidence type="ECO:0000256" key="5">
    <source>
        <dbReference type="SAM" id="MobiDB-lite"/>
    </source>
</evidence>
<evidence type="ECO:0000313" key="8">
    <source>
        <dbReference type="Proteomes" id="UP001153292"/>
    </source>
</evidence>